<evidence type="ECO:0000256" key="1">
    <source>
        <dbReference type="SAM" id="Phobius"/>
    </source>
</evidence>
<dbReference type="AlphaFoldDB" id="X1GWP7"/>
<comment type="caution">
    <text evidence="2">The sequence shown here is derived from an EMBL/GenBank/DDBJ whole genome shotgun (WGS) entry which is preliminary data.</text>
</comment>
<organism evidence="2">
    <name type="scientific">marine sediment metagenome</name>
    <dbReference type="NCBI Taxonomy" id="412755"/>
    <lineage>
        <taxon>unclassified sequences</taxon>
        <taxon>metagenomes</taxon>
        <taxon>ecological metagenomes</taxon>
    </lineage>
</organism>
<keyword evidence="1" id="KW-0472">Membrane</keyword>
<gene>
    <name evidence="2" type="ORF">S03H2_53767</name>
</gene>
<feature type="transmembrane region" description="Helical" evidence="1">
    <location>
        <begin position="53"/>
        <end position="70"/>
    </location>
</feature>
<feature type="transmembrane region" description="Helical" evidence="1">
    <location>
        <begin position="82"/>
        <end position="101"/>
    </location>
</feature>
<sequence>FIFLAQPQMIMLLEHFFRGLLSLWFTFPNGTTPNFSQIPDLLGQEFAVFNENIYLIAFQILIIISIIYAIKAFLKTNPKNDLIVVGSIVLMLVIPLMVFGFKDMLDLFNISIQYFEDLPYPLDISLEKIPIDDVFQFFASPVILLAITSYIYLEMAFQINYTYTVTKPSLERSYRLEAQLTILQSESYYITANVDKIKEEAKKRREELKIEDKTTMRISGFFAKTGERFSYVKEMIEKKKLEEEEKKLITAASKTRR</sequence>
<evidence type="ECO:0000313" key="2">
    <source>
        <dbReference type="EMBL" id="GAH62361.1"/>
    </source>
</evidence>
<feature type="non-terminal residue" evidence="2">
    <location>
        <position position="257"/>
    </location>
</feature>
<feature type="transmembrane region" description="Helical" evidence="1">
    <location>
        <begin position="134"/>
        <end position="153"/>
    </location>
</feature>
<accession>X1GWP7</accession>
<protein>
    <submittedName>
        <fullName evidence="2">Uncharacterized protein</fullName>
    </submittedName>
</protein>
<reference evidence="2" key="1">
    <citation type="journal article" date="2014" name="Front. Microbiol.">
        <title>High frequency of phylogenetically diverse reductive dehalogenase-homologous genes in deep subseafloor sedimentary metagenomes.</title>
        <authorList>
            <person name="Kawai M."/>
            <person name="Futagami T."/>
            <person name="Toyoda A."/>
            <person name="Takaki Y."/>
            <person name="Nishi S."/>
            <person name="Hori S."/>
            <person name="Arai W."/>
            <person name="Tsubouchi T."/>
            <person name="Morono Y."/>
            <person name="Uchiyama I."/>
            <person name="Ito T."/>
            <person name="Fujiyama A."/>
            <person name="Inagaki F."/>
            <person name="Takami H."/>
        </authorList>
    </citation>
    <scope>NUCLEOTIDE SEQUENCE</scope>
    <source>
        <strain evidence="2">Expedition CK06-06</strain>
    </source>
</reference>
<feature type="non-terminal residue" evidence="2">
    <location>
        <position position="1"/>
    </location>
</feature>
<name>X1GWP7_9ZZZZ</name>
<dbReference type="EMBL" id="BARU01034235">
    <property type="protein sequence ID" value="GAH62361.1"/>
    <property type="molecule type" value="Genomic_DNA"/>
</dbReference>
<keyword evidence="1" id="KW-1133">Transmembrane helix</keyword>
<proteinExistence type="predicted"/>
<keyword evidence="1" id="KW-0812">Transmembrane</keyword>